<feature type="domain" description="HTH araC/xylS-type" evidence="4">
    <location>
        <begin position="186"/>
        <end position="284"/>
    </location>
</feature>
<dbReference type="PANTHER" id="PTHR43280:SF32">
    <property type="entry name" value="TRANSCRIPTIONAL REGULATORY PROTEIN"/>
    <property type="match status" value="1"/>
</dbReference>
<evidence type="ECO:0000259" key="4">
    <source>
        <dbReference type="PROSITE" id="PS01124"/>
    </source>
</evidence>
<keyword evidence="6" id="KW-1185">Reference proteome</keyword>
<dbReference type="PANTHER" id="PTHR43280">
    <property type="entry name" value="ARAC-FAMILY TRANSCRIPTIONAL REGULATOR"/>
    <property type="match status" value="1"/>
</dbReference>
<dbReference type="EMBL" id="VIWO01000011">
    <property type="protein sequence ID" value="TWF33882.1"/>
    <property type="molecule type" value="Genomic_DNA"/>
</dbReference>
<dbReference type="SUPFAM" id="SSF46689">
    <property type="entry name" value="Homeodomain-like"/>
    <property type="match status" value="1"/>
</dbReference>
<evidence type="ECO:0000256" key="3">
    <source>
        <dbReference type="ARBA" id="ARBA00023163"/>
    </source>
</evidence>
<dbReference type="InterPro" id="IPR009057">
    <property type="entry name" value="Homeodomain-like_sf"/>
</dbReference>
<reference evidence="5 6" key="1">
    <citation type="submission" date="2019-06" db="EMBL/GenBank/DDBJ databases">
        <title>Sorghum-associated microbial communities from plants grown in Nebraska, USA.</title>
        <authorList>
            <person name="Schachtman D."/>
        </authorList>
    </citation>
    <scope>NUCLEOTIDE SEQUENCE [LARGE SCALE GENOMIC DNA]</scope>
    <source>
        <strain evidence="5 6">1209</strain>
    </source>
</reference>
<dbReference type="PROSITE" id="PS01124">
    <property type="entry name" value="HTH_ARAC_FAMILY_2"/>
    <property type="match status" value="1"/>
</dbReference>
<proteinExistence type="predicted"/>
<dbReference type="GO" id="GO:0043565">
    <property type="term" value="F:sequence-specific DNA binding"/>
    <property type="evidence" value="ECO:0007669"/>
    <property type="project" value="InterPro"/>
</dbReference>
<name>A0A561P6Y0_9BACT</name>
<evidence type="ECO:0000313" key="5">
    <source>
        <dbReference type="EMBL" id="TWF33882.1"/>
    </source>
</evidence>
<accession>A0A561P6Y0</accession>
<evidence type="ECO:0000256" key="2">
    <source>
        <dbReference type="ARBA" id="ARBA00023125"/>
    </source>
</evidence>
<dbReference type="SMART" id="SM00342">
    <property type="entry name" value="HTH_ARAC"/>
    <property type="match status" value="1"/>
</dbReference>
<evidence type="ECO:0000256" key="1">
    <source>
        <dbReference type="ARBA" id="ARBA00023015"/>
    </source>
</evidence>
<dbReference type="AlphaFoldDB" id="A0A561P6Y0"/>
<keyword evidence="3" id="KW-0804">Transcription</keyword>
<sequence length="290" mass="33170">MQEQKGKYEDLKHDELGIKVRSDDNPYLSADLQQKILQPRRLSSYFIVLIESGSITYHLDSQDFTLTDGHLLFAMPNQIFTPPAKTGDLKYFKLLFDENTLALLPQQFPFLVNPSNAQTLVLDNPAKERVIKVFEILNQLLISDKYETDTEIILAYLNSLLSEFNSAYFKNKGPVNILNTNLSKFTEFKLVVETSLTEQPSINAIAEKLALSTNSLYRIVKEYAGTSPKDYFINRLMAEAQRRLRYSNTSVKELAYELGFNDPDYFSRLFKKSTGKSASDFLPRQDLSGK</sequence>
<keyword evidence="2" id="KW-0238">DNA-binding</keyword>
<keyword evidence="1" id="KW-0805">Transcription regulation</keyword>
<dbReference type="Gene3D" id="1.10.10.60">
    <property type="entry name" value="Homeodomain-like"/>
    <property type="match status" value="1"/>
</dbReference>
<dbReference type="Proteomes" id="UP000320811">
    <property type="component" value="Unassembled WGS sequence"/>
</dbReference>
<dbReference type="RefSeq" id="WP_145673896.1">
    <property type="nucleotide sequence ID" value="NZ_VIWO01000011.1"/>
</dbReference>
<dbReference type="Pfam" id="PF02311">
    <property type="entry name" value="AraC_binding"/>
    <property type="match status" value="1"/>
</dbReference>
<dbReference type="InterPro" id="IPR037923">
    <property type="entry name" value="HTH-like"/>
</dbReference>
<dbReference type="Pfam" id="PF12833">
    <property type="entry name" value="HTH_18"/>
    <property type="match status" value="1"/>
</dbReference>
<protein>
    <submittedName>
        <fullName evidence="5">AraC family transcriptional regulator</fullName>
    </submittedName>
</protein>
<evidence type="ECO:0000313" key="6">
    <source>
        <dbReference type="Proteomes" id="UP000320811"/>
    </source>
</evidence>
<dbReference type="OrthoDB" id="9793451at2"/>
<comment type="caution">
    <text evidence="5">The sequence shown here is derived from an EMBL/GenBank/DDBJ whole genome shotgun (WGS) entry which is preliminary data.</text>
</comment>
<dbReference type="GO" id="GO:0003700">
    <property type="term" value="F:DNA-binding transcription factor activity"/>
    <property type="evidence" value="ECO:0007669"/>
    <property type="project" value="InterPro"/>
</dbReference>
<gene>
    <name evidence="5" type="ORF">FHW36_11172</name>
</gene>
<dbReference type="InterPro" id="IPR003313">
    <property type="entry name" value="AraC-bd"/>
</dbReference>
<dbReference type="SUPFAM" id="SSF51215">
    <property type="entry name" value="Regulatory protein AraC"/>
    <property type="match status" value="1"/>
</dbReference>
<dbReference type="InterPro" id="IPR018060">
    <property type="entry name" value="HTH_AraC"/>
</dbReference>
<organism evidence="5 6">
    <name type="scientific">Chitinophaga polysaccharea</name>
    <dbReference type="NCBI Taxonomy" id="1293035"/>
    <lineage>
        <taxon>Bacteria</taxon>
        <taxon>Pseudomonadati</taxon>
        <taxon>Bacteroidota</taxon>
        <taxon>Chitinophagia</taxon>
        <taxon>Chitinophagales</taxon>
        <taxon>Chitinophagaceae</taxon>
        <taxon>Chitinophaga</taxon>
    </lineage>
</organism>